<dbReference type="EMBL" id="BOOK01000072">
    <property type="protein sequence ID" value="GII05616.1"/>
    <property type="molecule type" value="Genomic_DNA"/>
</dbReference>
<dbReference type="Proteomes" id="UP000634476">
    <property type="component" value="Unassembled WGS sequence"/>
</dbReference>
<dbReference type="InterPro" id="IPR030985">
    <property type="entry name" value="PpiC-rel_mature"/>
</dbReference>
<evidence type="ECO:0000313" key="2">
    <source>
        <dbReference type="Proteomes" id="UP000634476"/>
    </source>
</evidence>
<dbReference type="InterPro" id="IPR027304">
    <property type="entry name" value="Trigger_fact/SurA_dom_sf"/>
</dbReference>
<evidence type="ECO:0008006" key="3">
    <source>
        <dbReference type="Google" id="ProtNLM"/>
    </source>
</evidence>
<organism evidence="1 2">
    <name type="scientific">Planobispora takensis</name>
    <dbReference type="NCBI Taxonomy" id="1367882"/>
    <lineage>
        <taxon>Bacteria</taxon>
        <taxon>Bacillati</taxon>
        <taxon>Actinomycetota</taxon>
        <taxon>Actinomycetes</taxon>
        <taxon>Streptosporangiales</taxon>
        <taxon>Streptosporangiaceae</taxon>
        <taxon>Planobispora</taxon>
    </lineage>
</organism>
<accession>A0A8J3T5L9</accession>
<sequence>MSDFGTALESGTRLLRGLPRRRAHVAQARREAAAWAADHPGLRAQLVVDERPGTPVVDFDLLLEHPEGGTVALTAQADDGVPWLIDHSTHWAAGQLVTVDEVHLSVAQALTMIRSLSRRDTTPHDEIVDQCLILNEVAGDDGPVPGEELQAAADEFRRGRGLHDRAGTLAWLAEMGMTPAQFEDYIGGIARRRSFRRRKEAELGPARLAACPGDFDRVRAVWITGPERAVTDAVAGLATLRDEGTAALAEFDGEVETVIAERFAVDLPAVLADAVPGAVAGPVPHGGGFLAGVVLGRTAVRRDERTLAAAGRVAFAEWLAERRREATVEWHWS</sequence>
<dbReference type="NCBIfam" id="TIGR04500">
    <property type="entry name" value="PpiC_rel_mature"/>
    <property type="match status" value="1"/>
</dbReference>
<proteinExistence type="predicted"/>
<evidence type="ECO:0000313" key="1">
    <source>
        <dbReference type="EMBL" id="GII05616.1"/>
    </source>
</evidence>
<protein>
    <recommendedName>
        <fullName evidence="3">Peptide maturation system protein</fullName>
    </recommendedName>
</protein>
<gene>
    <name evidence="1" type="ORF">Pta02_76240</name>
</gene>
<reference evidence="1" key="1">
    <citation type="submission" date="2021-01" db="EMBL/GenBank/DDBJ databases">
        <title>Whole genome shotgun sequence of Planobispora takensis NBRC 109077.</title>
        <authorList>
            <person name="Komaki H."/>
            <person name="Tamura T."/>
        </authorList>
    </citation>
    <scope>NUCLEOTIDE SEQUENCE</scope>
    <source>
        <strain evidence="1">NBRC 109077</strain>
    </source>
</reference>
<dbReference type="SUPFAM" id="SSF109998">
    <property type="entry name" value="Triger factor/SurA peptide-binding domain-like"/>
    <property type="match status" value="1"/>
</dbReference>
<name>A0A8J3T5L9_9ACTN</name>
<dbReference type="AlphaFoldDB" id="A0A8J3T5L9"/>
<dbReference type="RefSeq" id="WP_203879816.1">
    <property type="nucleotide sequence ID" value="NZ_BOOK01000072.1"/>
</dbReference>
<comment type="caution">
    <text evidence="1">The sequence shown here is derived from an EMBL/GenBank/DDBJ whole genome shotgun (WGS) entry which is preliminary data.</text>
</comment>
<keyword evidence="2" id="KW-1185">Reference proteome</keyword>